<gene>
    <name evidence="1" type="ORF">LCGC14_1352270</name>
</gene>
<reference evidence="1" key="1">
    <citation type="journal article" date="2015" name="Nature">
        <title>Complex archaea that bridge the gap between prokaryotes and eukaryotes.</title>
        <authorList>
            <person name="Spang A."/>
            <person name="Saw J.H."/>
            <person name="Jorgensen S.L."/>
            <person name="Zaremba-Niedzwiedzka K."/>
            <person name="Martijn J."/>
            <person name="Lind A.E."/>
            <person name="van Eijk R."/>
            <person name="Schleper C."/>
            <person name="Guy L."/>
            <person name="Ettema T.J."/>
        </authorList>
    </citation>
    <scope>NUCLEOTIDE SEQUENCE</scope>
</reference>
<organism evidence="1">
    <name type="scientific">marine sediment metagenome</name>
    <dbReference type="NCBI Taxonomy" id="412755"/>
    <lineage>
        <taxon>unclassified sequences</taxon>
        <taxon>metagenomes</taxon>
        <taxon>ecological metagenomes</taxon>
    </lineage>
</organism>
<comment type="caution">
    <text evidence="1">The sequence shown here is derived from an EMBL/GenBank/DDBJ whole genome shotgun (WGS) entry which is preliminary data.</text>
</comment>
<proteinExistence type="predicted"/>
<dbReference type="EMBL" id="LAZR01008368">
    <property type="protein sequence ID" value="KKM79209.1"/>
    <property type="molecule type" value="Genomic_DNA"/>
</dbReference>
<name>A0A0F9KAJ0_9ZZZZ</name>
<dbReference type="AlphaFoldDB" id="A0A0F9KAJ0"/>
<protein>
    <submittedName>
        <fullName evidence="1">Uncharacterized protein</fullName>
    </submittedName>
</protein>
<evidence type="ECO:0000313" key="1">
    <source>
        <dbReference type="EMBL" id="KKM79209.1"/>
    </source>
</evidence>
<accession>A0A0F9KAJ0</accession>
<sequence>MSLNNGKIDADVTWRDARSVVLFTMGSLAAAYIVDRGDHFRLVTYSGRVLHVTFTAPERSEAIEWLEQIAV</sequence>